<name>A0A317ETN1_9SPHI</name>
<evidence type="ECO:0000256" key="1">
    <source>
        <dbReference type="SAM" id="Phobius"/>
    </source>
</evidence>
<proteinExistence type="predicted"/>
<feature type="transmembrane region" description="Helical" evidence="1">
    <location>
        <begin position="63"/>
        <end position="80"/>
    </location>
</feature>
<evidence type="ECO:0000313" key="3">
    <source>
        <dbReference type="Proteomes" id="UP000245391"/>
    </source>
</evidence>
<accession>A0A317ETN1</accession>
<feature type="transmembrane region" description="Helical" evidence="1">
    <location>
        <begin position="6"/>
        <end position="24"/>
    </location>
</feature>
<evidence type="ECO:0000313" key="2">
    <source>
        <dbReference type="EMBL" id="PWS30310.1"/>
    </source>
</evidence>
<feature type="transmembrane region" description="Helical" evidence="1">
    <location>
        <begin position="92"/>
        <end position="114"/>
    </location>
</feature>
<gene>
    <name evidence="2" type="ORF">DF947_17915</name>
</gene>
<dbReference type="RefSeq" id="WP_109931477.1">
    <property type="nucleotide sequence ID" value="NZ_QGNY01000007.1"/>
</dbReference>
<dbReference type="AlphaFoldDB" id="A0A317ETN1"/>
<keyword evidence="1" id="KW-1133">Transmembrane helix</keyword>
<comment type="caution">
    <text evidence="2">The sequence shown here is derived from an EMBL/GenBank/DDBJ whole genome shotgun (WGS) entry which is preliminary data.</text>
</comment>
<keyword evidence="3" id="KW-1185">Reference proteome</keyword>
<organism evidence="2 3">
    <name type="scientific">Pedobacter paludis</name>
    <dbReference type="NCBI Taxonomy" id="2203212"/>
    <lineage>
        <taxon>Bacteria</taxon>
        <taxon>Pseudomonadati</taxon>
        <taxon>Bacteroidota</taxon>
        <taxon>Sphingobacteriia</taxon>
        <taxon>Sphingobacteriales</taxon>
        <taxon>Sphingobacteriaceae</taxon>
        <taxon>Pedobacter</taxon>
    </lineage>
</organism>
<feature type="transmembrane region" description="Helical" evidence="1">
    <location>
        <begin position="33"/>
        <end position="51"/>
    </location>
</feature>
<feature type="transmembrane region" description="Helical" evidence="1">
    <location>
        <begin position="153"/>
        <end position="175"/>
    </location>
</feature>
<sequence length="227" mass="25791">MEHLPIYVYLTFGITVVIAIWLFYRATNYSRTFLTALLLWILLQSILAISGFYKDPNTLTERFPLLIVPPLLFLISRLVTKSGRTFLDGLNLPTLTVFHVIRIPVELVLFWLYLSKGVPEAMTFHGRNFDVFSGISAPFIYYFGFVNKKLNKWVIITWNLVCLALLLNVVSSAILSLPARFVLFGFEQPNVALGYFPFILLPAVLVPLVLLSTVATIRQLLKMPFGS</sequence>
<keyword evidence="1" id="KW-0472">Membrane</keyword>
<dbReference type="OrthoDB" id="675847at2"/>
<reference evidence="3" key="1">
    <citation type="submission" date="2018-05" db="EMBL/GenBank/DDBJ databases">
        <title>Pedobacter paludis sp. nov., isolated from wetland soil.</title>
        <authorList>
            <person name="Zhang Y."/>
        </authorList>
    </citation>
    <scope>NUCLEOTIDE SEQUENCE [LARGE SCALE GENOMIC DNA]</scope>
    <source>
        <strain evidence="3">R-8</strain>
    </source>
</reference>
<dbReference type="Proteomes" id="UP000245391">
    <property type="component" value="Unassembled WGS sequence"/>
</dbReference>
<feature type="transmembrane region" description="Helical" evidence="1">
    <location>
        <begin position="195"/>
        <end position="217"/>
    </location>
</feature>
<dbReference type="EMBL" id="QGNY01000007">
    <property type="protein sequence ID" value="PWS30310.1"/>
    <property type="molecule type" value="Genomic_DNA"/>
</dbReference>
<feature type="transmembrane region" description="Helical" evidence="1">
    <location>
        <begin position="129"/>
        <end position="146"/>
    </location>
</feature>
<keyword evidence="1" id="KW-0812">Transmembrane</keyword>
<protein>
    <submittedName>
        <fullName evidence="2">Uncharacterized protein</fullName>
    </submittedName>
</protein>